<evidence type="ECO:0000256" key="2">
    <source>
        <dbReference type="ARBA" id="ARBA00022840"/>
    </source>
</evidence>
<dbReference type="AlphaFoldDB" id="A0A6A9QVQ7"/>
<dbReference type="Proteomes" id="UP000470772">
    <property type="component" value="Unassembled WGS sequence"/>
</dbReference>
<dbReference type="PANTHER" id="PTHR42961:SF2">
    <property type="entry name" value="IRON-SULFUR PROTEIN NUBPL"/>
    <property type="match status" value="1"/>
</dbReference>
<reference evidence="3 4" key="1">
    <citation type="submission" date="2019-10" db="EMBL/GenBank/DDBJ databases">
        <title>Sequencing and Assembly of Multiple Reported Metal-Biooxidizing Members of the Extremely Thermoacidophilic Archaeal Family Sulfolobaceae.</title>
        <authorList>
            <person name="Counts J.A."/>
            <person name="Kelly R.M."/>
        </authorList>
    </citation>
    <scope>NUCLEOTIDE SEQUENCE [LARGE SCALE GENOMIC DNA]</scope>
    <source>
        <strain evidence="3 4">DSM 6482</strain>
    </source>
</reference>
<dbReference type="SUPFAM" id="SSF52540">
    <property type="entry name" value="P-loop containing nucleoside triphosphate hydrolases"/>
    <property type="match status" value="1"/>
</dbReference>
<comment type="caution">
    <text evidence="3">The sequence shown here is derived from an EMBL/GenBank/DDBJ whole genome shotgun (WGS) entry which is preliminary data.</text>
</comment>
<gene>
    <name evidence="3" type="ORF">GC250_10460</name>
</gene>
<keyword evidence="2" id="KW-0067">ATP-binding</keyword>
<organism evidence="3 4">
    <name type="scientific">Sulfuracidifex metallicus DSM 6482 = JCM 9184</name>
    <dbReference type="NCBI Taxonomy" id="523847"/>
    <lineage>
        <taxon>Archaea</taxon>
        <taxon>Thermoproteota</taxon>
        <taxon>Thermoprotei</taxon>
        <taxon>Sulfolobales</taxon>
        <taxon>Sulfolobaceae</taxon>
        <taxon>Sulfuracidifex</taxon>
    </lineage>
</organism>
<evidence type="ECO:0000313" key="4">
    <source>
        <dbReference type="Proteomes" id="UP000470772"/>
    </source>
</evidence>
<dbReference type="Gene3D" id="3.40.50.300">
    <property type="entry name" value="P-loop containing nucleotide triphosphate hydrolases"/>
    <property type="match status" value="1"/>
</dbReference>
<accession>A0A6A9QVQ7</accession>
<dbReference type="GO" id="GO:0051539">
    <property type="term" value="F:4 iron, 4 sulfur cluster binding"/>
    <property type="evidence" value="ECO:0007669"/>
    <property type="project" value="TreeGrafter"/>
</dbReference>
<dbReference type="Pfam" id="PF10609">
    <property type="entry name" value="ParA"/>
    <property type="match status" value="1"/>
</dbReference>
<dbReference type="OrthoDB" id="85513at2157"/>
<keyword evidence="1" id="KW-0547">Nucleotide-binding</keyword>
<proteinExistence type="predicted"/>
<dbReference type="InterPro" id="IPR033756">
    <property type="entry name" value="YlxH/NBP35"/>
</dbReference>
<name>A0A6A9QVQ7_SULME</name>
<dbReference type="GO" id="GO:0016226">
    <property type="term" value="P:iron-sulfur cluster assembly"/>
    <property type="evidence" value="ECO:0007669"/>
    <property type="project" value="InterPro"/>
</dbReference>
<sequence length="243" mass="26434">MEPLRQLAEDKLKGRKVIAVMSAKGGVGKSVISSLLALSIGKGTLLIDMDVHTMATAKLFGFNSMHNVGKGGLEPFSVGGIGLISLSGVVKDNYVLLPGNNVGKVMESLVAYVNMEGFKTVVFDLPPGLGEELLTLERLTGNRFTSLIVTTPSKVSIKVVEYLVRYLKERRVNGFLVVNMSYFNCGKIVRPFGGIDEAKSLSERYGIPLFEMPIDPSIEEFVGKVQDYRGDLKKSLEKIATSL</sequence>
<dbReference type="InterPro" id="IPR044304">
    <property type="entry name" value="NUBPL-like"/>
</dbReference>
<dbReference type="GO" id="GO:0005524">
    <property type="term" value="F:ATP binding"/>
    <property type="evidence" value="ECO:0007669"/>
    <property type="project" value="UniProtKB-KW"/>
</dbReference>
<dbReference type="RefSeq" id="WP_054838604.1">
    <property type="nucleotide sequence ID" value="NZ_BBBY01000013.1"/>
</dbReference>
<evidence type="ECO:0000256" key="1">
    <source>
        <dbReference type="ARBA" id="ARBA00022741"/>
    </source>
</evidence>
<dbReference type="EMBL" id="WGGD01000005">
    <property type="protein sequence ID" value="MUN29843.1"/>
    <property type="molecule type" value="Genomic_DNA"/>
</dbReference>
<dbReference type="PANTHER" id="PTHR42961">
    <property type="entry name" value="IRON-SULFUR PROTEIN NUBPL"/>
    <property type="match status" value="1"/>
</dbReference>
<evidence type="ECO:0000313" key="3">
    <source>
        <dbReference type="EMBL" id="MUN29843.1"/>
    </source>
</evidence>
<protein>
    <submittedName>
        <fullName evidence="3">P-loop NTPase</fullName>
    </submittedName>
</protein>
<dbReference type="InterPro" id="IPR027417">
    <property type="entry name" value="P-loop_NTPase"/>
</dbReference>
<keyword evidence="4" id="KW-1185">Reference proteome</keyword>